<feature type="domain" description="VWFA" evidence="2">
    <location>
        <begin position="259"/>
        <end position="437"/>
    </location>
</feature>
<dbReference type="InterPro" id="IPR013694">
    <property type="entry name" value="VIT"/>
</dbReference>
<sequence>MKTGAIKQIYLPLAILLSILLAASPAMATASVDYMSIDVDINNGYAVTTVEQKITSNEDEAAYDDFSIFKSEDAFISDFTIIIDGEEYNSEVLPKTQAKEEFEEAVSEGRSAGLLTDAGKDRFSYALNFEPHQSIIVRLTYEQALKKTLGEYEYTQPLRSYRNINNLSVNVDISSVNKILSLETPGFAEANTEYLSSTKGQVTYNSQSVPDSDLNIIFTTNNPALNGEMLFYETGGQGYMMHIFSPTEDDLGTKALNKDIIFVIDKSGSMSGEKMYQVKSVFSDIIYGLPANDRFNVIFFDGEVHTYSEQLMEANASSKKDSIEFVDNLNADGGTNINDALLNALGMFNDETENVPIIVFLTDGEPTSGVTSRYVIRENVMEANKVDVSIFSIAFGIEHEEYYESLRALSLENNGKAERFTSTTGAEEGISDFYATISTPLITDIEFSYNGKVSDIVNTVESSLFAGSDAIVLGKYNTGTSTISSEIKATSRSGTQEFNNQFTILPKAENSFIPRLWAYETINDLLDRIEVEGETDDLVTAVTDLSLEFEFVTPYTSLFVEIPETEKQDVTDSMPPGEMGMDESVVVDDSEVAEEAIEEMPAEEEMVMEEIPVEETAEEESPGFEALYAAVGIIGVMLVLRKRE</sequence>
<dbReference type="InterPro" id="IPR002035">
    <property type="entry name" value="VWF_A"/>
</dbReference>
<keyword evidence="1" id="KW-0732">Signal</keyword>
<dbReference type="PANTHER" id="PTHR10338">
    <property type="entry name" value="INTER-ALPHA-TRYPSIN INHIBITOR HEAVY CHAIN FAMILY MEMBER"/>
    <property type="match status" value="1"/>
</dbReference>
<dbReference type="InterPro" id="IPR026371">
    <property type="entry name" value="PGF_CTERM"/>
</dbReference>
<dbReference type="SUPFAM" id="SSF53300">
    <property type="entry name" value="vWA-like"/>
    <property type="match status" value="1"/>
</dbReference>
<dbReference type="InterPro" id="IPR036465">
    <property type="entry name" value="vWFA_dom_sf"/>
</dbReference>
<dbReference type="InterPro" id="IPR050934">
    <property type="entry name" value="ITIH"/>
</dbReference>
<gene>
    <name evidence="4" type="ORF">RE476_03340</name>
</gene>
<proteinExistence type="predicted"/>
<reference evidence="4" key="1">
    <citation type="submission" date="2023-08" db="EMBL/GenBank/DDBJ databases">
        <title>Methanolobus mangrovi sp. nov. and Methanolobus sediminis sp. nov, two novel methylotrophic methanogens isolated from mangrove sediments in China.</title>
        <authorList>
            <person name="Zhou J."/>
        </authorList>
    </citation>
    <scope>NUCLEOTIDE SEQUENCE</scope>
    <source>
        <strain evidence="4">FTZ2</strain>
    </source>
</reference>
<dbReference type="Pfam" id="PF08487">
    <property type="entry name" value="VIT"/>
    <property type="match status" value="1"/>
</dbReference>
<dbReference type="SMART" id="SM00609">
    <property type="entry name" value="VIT"/>
    <property type="match status" value="1"/>
</dbReference>
<evidence type="ECO:0000313" key="4">
    <source>
        <dbReference type="EMBL" id="WMW22871.1"/>
    </source>
</evidence>
<dbReference type="Pfam" id="PF00092">
    <property type="entry name" value="VWA"/>
    <property type="match status" value="1"/>
</dbReference>
<dbReference type="Gene3D" id="3.40.50.410">
    <property type="entry name" value="von Willebrand factor, type A domain"/>
    <property type="match status" value="1"/>
</dbReference>
<dbReference type="AlphaFoldDB" id="A0AA51UJJ4"/>
<dbReference type="Proteomes" id="UP001183006">
    <property type="component" value="Chromosome"/>
</dbReference>
<feature type="domain" description="VIT" evidence="3">
    <location>
        <begin position="16"/>
        <end position="143"/>
    </location>
</feature>
<dbReference type="PROSITE" id="PS51468">
    <property type="entry name" value="VIT"/>
    <property type="match status" value="1"/>
</dbReference>
<dbReference type="EMBL" id="CP133594">
    <property type="protein sequence ID" value="WMW22871.1"/>
    <property type="molecule type" value="Genomic_DNA"/>
</dbReference>
<dbReference type="Pfam" id="PF18204">
    <property type="entry name" value="PGF-CTERM"/>
    <property type="match status" value="1"/>
</dbReference>
<name>A0AA51UJJ4_9EURY</name>
<accession>A0AA51UJJ4</accession>
<dbReference type="SMART" id="SM00327">
    <property type="entry name" value="VWA"/>
    <property type="match status" value="1"/>
</dbReference>
<organism evidence="4 5">
    <name type="scientific">Methanolobus mangrovi</name>
    <dbReference type="NCBI Taxonomy" id="3072977"/>
    <lineage>
        <taxon>Archaea</taxon>
        <taxon>Methanobacteriati</taxon>
        <taxon>Methanobacteriota</taxon>
        <taxon>Stenosarchaea group</taxon>
        <taxon>Methanomicrobia</taxon>
        <taxon>Methanosarcinales</taxon>
        <taxon>Methanosarcinaceae</taxon>
        <taxon>Methanolobus</taxon>
    </lineage>
</organism>
<dbReference type="KEGG" id="mmav:RE476_03340"/>
<dbReference type="PROSITE" id="PS50234">
    <property type="entry name" value="VWFA"/>
    <property type="match status" value="1"/>
</dbReference>
<dbReference type="GeneID" id="84229143"/>
<evidence type="ECO:0000256" key="1">
    <source>
        <dbReference type="ARBA" id="ARBA00022729"/>
    </source>
</evidence>
<dbReference type="RefSeq" id="WP_309308985.1">
    <property type="nucleotide sequence ID" value="NZ_CP133594.1"/>
</dbReference>
<protein>
    <submittedName>
        <fullName evidence="4">VWA domain-containing protein</fullName>
    </submittedName>
</protein>
<evidence type="ECO:0000313" key="5">
    <source>
        <dbReference type="Proteomes" id="UP001183006"/>
    </source>
</evidence>
<dbReference type="PANTHER" id="PTHR10338:SF108">
    <property type="entry name" value="INTER-ALPHA-TRYPSIN INHIBITOR HEAVY CHAIN H4-LIKE PROTEIN"/>
    <property type="match status" value="1"/>
</dbReference>
<keyword evidence="5" id="KW-1185">Reference proteome</keyword>
<evidence type="ECO:0000259" key="2">
    <source>
        <dbReference type="PROSITE" id="PS50234"/>
    </source>
</evidence>
<evidence type="ECO:0000259" key="3">
    <source>
        <dbReference type="PROSITE" id="PS51468"/>
    </source>
</evidence>